<dbReference type="KEGG" id="rdi:CMV14_00655"/>
<dbReference type="AlphaFoldDB" id="A0A2A4FZV5"/>
<organism evidence="1 2">
    <name type="scientific">Rhizorhabdus dicambivorans</name>
    <dbReference type="NCBI Taxonomy" id="1850238"/>
    <lineage>
        <taxon>Bacteria</taxon>
        <taxon>Pseudomonadati</taxon>
        <taxon>Pseudomonadota</taxon>
        <taxon>Alphaproteobacteria</taxon>
        <taxon>Sphingomonadales</taxon>
        <taxon>Sphingomonadaceae</taxon>
        <taxon>Rhizorhabdus</taxon>
    </lineage>
</organism>
<dbReference type="RefSeq" id="WP_066970030.1">
    <property type="nucleotide sequence ID" value="NZ_CP023449.1"/>
</dbReference>
<comment type="caution">
    <text evidence="1">The sequence shown here is derived from an EMBL/GenBank/DDBJ whole genome shotgun (WGS) entry which is preliminary data.</text>
</comment>
<dbReference type="EMBL" id="NWUF01000004">
    <property type="protein sequence ID" value="PCE43267.1"/>
    <property type="molecule type" value="Genomic_DNA"/>
</dbReference>
<dbReference type="Proteomes" id="UP000218934">
    <property type="component" value="Unassembled WGS sequence"/>
</dbReference>
<sequence>MAQACSSDLLALLADELDAARGQLEALGQNLISDQEIAARHVIELQAIDHVGQRCASIATILRGDDAGASRAAPLETIIARVAALRR</sequence>
<name>A0A2A4FZV5_9SPHN</name>
<proteinExistence type="predicted"/>
<reference evidence="1 2" key="1">
    <citation type="submission" date="2017-09" db="EMBL/GenBank/DDBJ databases">
        <title>The Catabolism of 3,6-Dichlorosalicylic acid is Initiated by the Cytochrome P450 Monooxygenase DsmABC in Rhizorhabdus dicambivorans Ndbn-20.</title>
        <authorList>
            <person name="Na L."/>
        </authorList>
    </citation>
    <scope>NUCLEOTIDE SEQUENCE [LARGE SCALE GENOMIC DNA]</scope>
    <source>
        <strain evidence="1 2">Ndbn-20m</strain>
    </source>
</reference>
<gene>
    <name evidence="1" type="ORF">COO09_05690</name>
</gene>
<dbReference type="OrthoDB" id="7567542at2"/>
<protein>
    <submittedName>
        <fullName evidence="1">Uncharacterized protein</fullName>
    </submittedName>
</protein>
<keyword evidence="2" id="KW-1185">Reference proteome</keyword>
<evidence type="ECO:0000313" key="2">
    <source>
        <dbReference type="Proteomes" id="UP000218934"/>
    </source>
</evidence>
<evidence type="ECO:0000313" key="1">
    <source>
        <dbReference type="EMBL" id="PCE43267.1"/>
    </source>
</evidence>
<accession>A0A2A4FZV5</accession>